<dbReference type="SUPFAM" id="SSF53901">
    <property type="entry name" value="Thiolase-like"/>
    <property type="match status" value="1"/>
</dbReference>
<dbReference type="InterPro" id="IPR013968">
    <property type="entry name" value="PKS_KR"/>
</dbReference>
<comment type="caution">
    <text evidence="10">The sequence shown here is derived from an EMBL/GenBank/DDBJ whole genome shotgun (WGS) entry which is preliminary data.</text>
</comment>
<evidence type="ECO:0000259" key="8">
    <source>
        <dbReference type="PROSITE" id="PS52004"/>
    </source>
</evidence>
<dbReference type="CDD" id="cd00833">
    <property type="entry name" value="PKS"/>
    <property type="match status" value="1"/>
</dbReference>
<dbReference type="InterPro" id="IPR050091">
    <property type="entry name" value="PKS_NRPS_Biosynth_Enz"/>
</dbReference>
<dbReference type="SMART" id="SM00826">
    <property type="entry name" value="PKS_DH"/>
    <property type="match status" value="2"/>
</dbReference>
<evidence type="ECO:0000256" key="6">
    <source>
        <dbReference type="PROSITE-ProRule" id="PRU01363"/>
    </source>
</evidence>
<feature type="active site" description="Proton donor; for dehydratase activity" evidence="6">
    <location>
        <position position="720"/>
    </location>
</feature>
<dbReference type="InterPro" id="IPR036291">
    <property type="entry name" value="NAD(P)-bd_dom_sf"/>
</dbReference>
<dbReference type="Pfam" id="PF21089">
    <property type="entry name" value="PKS_DH_N"/>
    <property type="match status" value="2"/>
</dbReference>
<dbReference type="InterPro" id="IPR020806">
    <property type="entry name" value="PKS_PP-bd"/>
</dbReference>
<dbReference type="Pfam" id="PF16197">
    <property type="entry name" value="KAsynt_C_assoc"/>
    <property type="match status" value="2"/>
</dbReference>
<dbReference type="SUPFAM" id="SSF47336">
    <property type="entry name" value="ACP-like"/>
    <property type="match status" value="1"/>
</dbReference>
<dbReference type="Pfam" id="PF02801">
    <property type="entry name" value="Ketoacyl-synt_C"/>
    <property type="match status" value="1"/>
</dbReference>
<dbReference type="Pfam" id="PF00109">
    <property type="entry name" value="ketoacyl-synt"/>
    <property type="match status" value="1"/>
</dbReference>
<evidence type="ECO:0000256" key="1">
    <source>
        <dbReference type="ARBA" id="ARBA00022450"/>
    </source>
</evidence>
<dbReference type="InterPro" id="IPR016039">
    <property type="entry name" value="Thiolase-like"/>
</dbReference>
<dbReference type="SMART" id="SM00829">
    <property type="entry name" value="PKS_ER"/>
    <property type="match status" value="2"/>
</dbReference>
<dbReference type="InterPro" id="IPR032821">
    <property type="entry name" value="PKS_assoc"/>
</dbReference>
<dbReference type="Gene3D" id="3.40.47.10">
    <property type="match status" value="2"/>
</dbReference>
<dbReference type="PANTHER" id="PTHR43775">
    <property type="entry name" value="FATTY ACID SYNTHASE"/>
    <property type="match status" value="1"/>
</dbReference>
<dbReference type="InterPro" id="IPR020841">
    <property type="entry name" value="PKS_Beta-ketoAc_synthase_dom"/>
</dbReference>
<dbReference type="InterPro" id="IPR002364">
    <property type="entry name" value="Quin_OxRdtase/zeta-crystal_CS"/>
</dbReference>
<organism evidence="10 11">
    <name type="scientific">Nocardia cyriacigeorgica</name>
    <dbReference type="NCBI Taxonomy" id="135487"/>
    <lineage>
        <taxon>Bacteria</taxon>
        <taxon>Bacillati</taxon>
        <taxon>Actinomycetota</taxon>
        <taxon>Actinomycetes</taxon>
        <taxon>Mycobacteriales</taxon>
        <taxon>Nocardiaceae</taxon>
        <taxon>Nocardia</taxon>
    </lineage>
</organism>
<dbReference type="Pfam" id="PF22953">
    <property type="entry name" value="SpnB_Rossmann"/>
    <property type="match status" value="2"/>
</dbReference>
<dbReference type="InterPro" id="IPR009081">
    <property type="entry name" value="PP-bd_ACP"/>
</dbReference>
<dbReference type="SMART" id="SM01294">
    <property type="entry name" value="PKS_PP_betabranch"/>
    <property type="match status" value="1"/>
</dbReference>
<evidence type="ECO:0000259" key="9">
    <source>
        <dbReference type="PROSITE" id="PS52019"/>
    </source>
</evidence>
<feature type="domain" description="Ketosynthase family 3 (KS3)" evidence="8">
    <location>
        <begin position="1695"/>
        <end position="2120"/>
    </location>
</feature>
<dbReference type="Gene3D" id="3.40.366.10">
    <property type="entry name" value="Malonyl-Coenzyme A Acyl Carrier Protein, domain 2"/>
    <property type="match status" value="2"/>
</dbReference>
<evidence type="ECO:0000256" key="4">
    <source>
        <dbReference type="ARBA" id="ARBA00023268"/>
    </source>
</evidence>
<dbReference type="InterPro" id="IPR006162">
    <property type="entry name" value="Ppantetheine_attach_site"/>
</dbReference>
<dbReference type="SUPFAM" id="SSF52151">
    <property type="entry name" value="FabD/lysophospholipase-like"/>
    <property type="match status" value="2"/>
</dbReference>
<dbReference type="InterPro" id="IPR049552">
    <property type="entry name" value="PKS_DH_N"/>
</dbReference>
<evidence type="ECO:0000256" key="5">
    <source>
        <dbReference type="ARBA" id="ARBA00023315"/>
    </source>
</evidence>
<dbReference type="Gene3D" id="3.10.129.110">
    <property type="entry name" value="Polyketide synthase dehydratase"/>
    <property type="match status" value="2"/>
</dbReference>
<keyword evidence="3" id="KW-0808">Transferase</keyword>
<dbReference type="InterPro" id="IPR036736">
    <property type="entry name" value="ACP-like_sf"/>
</dbReference>
<dbReference type="Pfam" id="PF13602">
    <property type="entry name" value="ADH_zinc_N_2"/>
    <property type="match status" value="1"/>
</dbReference>
<dbReference type="PANTHER" id="PTHR43775:SF51">
    <property type="entry name" value="INACTIVE PHENOLPHTHIOCEROL SYNTHESIS POLYKETIDE SYNTHASE TYPE I PKS1-RELATED"/>
    <property type="match status" value="1"/>
</dbReference>
<dbReference type="RefSeq" id="WP_163956549.1">
    <property type="nucleotide sequence ID" value="NZ_JAAGUX010000102.1"/>
</dbReference>
<dbReference type="InterPro" id="IPR016035">
    <property type="entry name" value="Acyl_Trfase/lysoPLipase"/>
</dbReference>
<dbReference type="PROSITE" id="PS01162">
    <property type="entry name" value="QOR_ZETA_CRYSTAL"/>
    <property type="match status" value="2"/>
</dbReference>
<dbReference type="Gene3D" id="3.90.180.10">
    <property type="entry name" value="Medium-chain alcohol dehydrogenases, catalytic domain"/>
    <property type="match status" value="2"/>
</dbReference>
<dbReference type="Gene3D" id="3.40.50.720">
    <property type="entry name" value="NAD(P)-binding Rossmann-like Domain"/>
    <property type="match status" value="1"/>
</dbReference>
<feature type="region of interest" description="C-terminal hotdog fold" evidence="6">
    <location>
        <begin position="2750"/>
        <end position="2890"/>
    </location>
</feature>
<dbReference type="InterPro" id="IPR055123">
    <property type="entry name" value="SpnB-like_Rossmann"/>
</dbReference>
<name>A0ABX0D0Z5_9NOCA</name>
<dbReference type="InterPro" id="IPR014031">
    <property type="entry name" value="Ketoacyl_synth_C"/>
</dbReference>
<dbReference type="SMART" id="SM00822">
    <property type="entry name" value="PKS_KR"/>
    <property type="match status" value="1"/>
</dbReference>
<dbReference type="InterPro" id="IPR049551">
    <property type="entry name" value="PKS_DH_C"/>
</dbReference>
<dbReference type="Pfam" id="PF08240">
    <property type="entry name" value="ADH_N"/>
    <property type="match status" value="2"/>
</dbReference>
<dbReference type="InterPro" id="IPR020843">
    <property type="entry name" value="ER"/>
</dbReference>
<evidence type="ECO:0000256" key="3">
    <source>
        <dbReference type="ARBA" id="ARBA00022679"/>
    </source>
</evidence>
<dbReference type="Pfam" id="PF00550">
    <property type="entry name" value="PP-binding"/>
    <property type="match status" value="1"/>
</dbReference>
<dbReference type="PROSITE" id="PS00606">
    <property type="entry name" value="KS3_1"/>
    <property type="match status" value="1"/>
</dbReference>
<protein>
    <submittedName>
        <fullName evidence="10">SDR family NAD(P)-dependent oxidoreductase</fullName>
    </submittedName>
</protein>
<dbReference type="InterPro" id="IPR013154">
    <property type="entry name" value="ADH-like_N"/>
</dbReference>
<feature type="domain" description="PKS/mFAS DH" evidence="9">
    <location>
        <begin position="2603"/>
        <end position="2890"/>
    </location>
</feature>
<feature type="region of interest" description="C-terminal hotdog fold" evidence="6">
    <location>
        <begin position="660"/>
        <end position="799"/>
    </location>
</feature>
<proteinExistence type="predicted"/>
<reference evidence="10 11" key="1">
    <citation type="submission" date="2020-01" db="EMBL/GenBank/DDBJ databases">
        <title>Genetics and antimicrobial susceptibilities of Nocardia species isolated from the soil; a comparison with species isolated from humans.</title>
        <authorList>
            <person name="Carrasco G."/>
            <person name="Monzon S."/>
            <person name="Sansegundo M."/>
            <person name="Garcia E."/>
            <person name="Garrido N."/>
            <person name="Medina M.J."/>
            <person name="Villalon P."/>
            <person name="Ramirez-Arocha A.C."/>
            <person name="Jimenez P."/>
            <person name="Cuesta I."/>
            <person name="Valdezate S."/>
        </authorList>
    </citation>
    <scope>NUCLEOTIDE SEQUENCE [LARGE SCALE GENOMIC DNA]</scope>
    <source>
        <strain evidence="10 11">CNM20110649</strain>
    </source>
</reference>
<dbReference type="Pfam" id="PF00698">
    <property type="entry name" value="Acyl_transf_1"/>
    <property type="match status" value="2"/>
</dbReference>
<dbReference type="Gene3D" id="1.10.1200.10">
    <property type="entry name" value="ACP-like"/>
    <property type="match status" value="1"/>
</dbReference>
<dbReference type="SMART" id="SM00825">
    <property type="entry name" value="PKS_KS"/>
    <property type="match status" value="1"/>
</dbReference>
<dbReference type="InterPro" id="IPR057326">
    <property type="entry name" value="KR_dom"/>
</dbReference>
<dbReference type="SMART" id="SM00827">
    <property type="entry name" value="PKS_AT"/>
    <property type="match status" value="2"/>
</dbReference>
<keyword evidence="5" id="KW-0012">Acyltransferase</keyword>
<dbReference type="PROSITE" id="PS52019">
    <property type="entry name" value="PKS_MFAS_DH"/>
    <property type="match status" value="2"/>
</dbReference>
<keyword evidence="4" id="KW-0511">Multifunctional enzyme</keyword>
<dbReference type="SUPFAM" id="SSF51735">
    <property type="entry name" value="NAD(P)-binding Rossmann-fold domains"/>
    <property type="match status" value="4"/>
</dbReference>
<dbReference type="InterPro" id="IPR014043">
    <property type="entry name" value="Acyl_transferase_dom"/>
</dbReference>
<dbReference type="SUPFAM" id="SSF55048">
    <property type="entry name" value="Probable ACP-binding domain of malonyl-CoA ACP transacylase"/>
    <property type="match status" value="2"/>
</dbReference>
<dbReference type="CDD" id="cd08956">
    <property type="entry name" value="KR_3_FAS_SDR_x"/>
    <property type="match status" value="1"/>
</dbReference>
<evidence type="ECO:0000259" key="7">
    <source>
        <dbReference type="PROSITE" id="PS50075"/>
    </source>
</evidence>
<feature type="non-terminal residue" evidence="10">
    <location>
        <position position="3255"/>
    </location>
</feature>
<dbReference type="SMART" id="SM00823">
    <property type="entry name" value="PKS_PP"/>
    <property type="match status" value="1"/>
</dbReference>
<dbReference type="Gene3D" id="3.30.70.3290">
    <property type="match status" value="2"/>
</dbReference>
<dbReference type="SUPFAM" id="SSF50129">
    <property type="entry name" value="GroES-like"/>
    <property type="match status" value="2"/>
</dbReference>
<dbReference type="InterPro" id="IPR014030">
    <property type="entry name" value="Ketoacyl_synth_N"/>
</dbReference>
<dbReference type="CDD" id="cd05195">
    <property type="entry name" value="enoyl_red"/>
    <property type="match status" value="2"/>
</dbReference>
<dbReference type="Pfam" id="PF08659">
    <property type="entry name" value="KR"/>
    <property type="match status" value="1"/>
</dbReference>
<gene>
    <name evidence="10" type="ORF">GV794_28160</name>
</gene>
<dbReference type="Pfam" id="PF14765">
    <property type="entry name" value="PS-DH"/>
    <property type="match status" value="2"/>
</dbReference>
<dbReference type="InterPro" id="IPR016036">
    <property type="entry name" value="Malonyl_transacylase_ACP-bd"/>
</dbReference>
<feature type="domain" description="Carrier" evidence="7">
    <location>
        <begin position="1600"/>
        <end position="1675"/>
    </location>
</feature>
<feature type="domain" description="PKS/mFAS DH" evidence="9">
    <location>
        <begin position="515"/>
        <end position="799"/>
    </location>
</feature>
<dbReference type="InterPro" id="IPR049900">
    <property type="entry name" value="PKS_mFAS_DH"/>
</dbReference>
<dbReference type="PROSITE" id="PS00012">
    <property type="entry name" value="PHOSPHOPANTETHEINE"/>
    <property type="match status" value="1"/>
</dbReference>
<feature type="active site" description="Proton donor; for dehydratase activity" evidence="6">
    <location>
        <position position="2810"/>
    </location>
</feature>
<evidence type="ECO:0000313" key="10">
    <source>
        <dbReference type="EMBL" id="NEW59474.1"/>
    </source>
</evidence>
<evidence type="ECO:0000256" key="2">
    <source>
        <dbReference type="ARBA" id="ARBA00022553"/>
    </source>
</evidence>
<dbReference type="InterPro" id="IPR042104">
    <property type="entry name" value="PKS_dehydratase_sf"/>
</dbReference>
<sequence length="3255" mass="338967">MVDRPRRAAVSAFGISGTNAHVILEQAPVSEPAPQRRTPPDESAPVVWVVSARTRDGLAGQAARLSSYLGQRPDVDAVDVAATLSGRTRFDHRAVIVGGDRAQLLGGLDAVAGGLPAGAGAVVSGVAGRHGKTVLVFPGQGAQWLGMGRELLVSSPVFAQTMTECDRVFSTLVDWSLLEVLDGGKGAPSLERVEVVQPVLFAVMVSLARLWRSVGVEPNAVVGHSQGEIAAAHVAGVLSLEDAARIVILRSAALTVLAGHGAMVSVGLSVEEVERLLDRFDGLAVAVVNGPGSTVVSGDIGQTELFLTECERLDVRARRIAVDYASHSPQVEQLRDHLLDALTEIQPRPQGSTGSRGSSGLAFYSTVTGTILDPTELDAQYWFRNLRETVRFEQAVQALHRDGYSVFVEASPHPLLTVDIEQVCAAADPGSGIPPNSHDPVIVGSLLRGEDCAVAFTRSMARLDVSGVGVVWDAVLQGGGRRVELPTYAFQRRRYWPTATGTGDPVSLGLAGAGHPLLGAVMVSADTGAVVLTGRLSLASQPWLVDHAVGGVVLFPGTGFVELAMRAGEEVGYPVLRDLTLTTPLVLTVHTAVQLQVVVAAADERDTRRLVVYSRDAGDPRAEWVAHAEAVLTGHGADSPTTLPGGSASEEMGVWPPHDAVELPVHDIYAVLADIGYGYGPAFQGLRSLWCRGEELFVEAALPDTVADAPRYGLHPALLDSVLHAIAAHAAASDSDAGVMLPFAWSEVTLRAVGATTVRARIAPTGMGAVSIQVTDTTGHPVLMAASLTSRPVSSGQLGAPAARDRLCAVHWSPIQTDTPASVSEYRVFTTVEDFLAWTRDESAPVPPAVVFDRRDTDSDHDGAAAGMPGRVHGAVADTLVVLQAWLSESRFAGRMLVVSTCGAVAGAGEQVDDLAGAAVWGLVRSAQSEDPGRFVLLDADRPVDVLAEVLASAEPQVMVRDGVLHVARLTRLTDALGLAVPESASWRLEAGDDTFDGLGLSRYAAADRPLGQGQVRIAVRAGGLNFRDVLICLGAVDVGSTAMGMEVAGVVEEVGPGVAGFAVGDRVMGLIEDGLGPFVVTDQRLIIRMPDGWSFVEAATFPVVFLTAYYGLRDLARARPGEVLLVHAAAGGVGMAATQLARYWGLEVYGTASRGKWDALGALGFDERHVGDSRSLDFGDQFMAATGGRGVDIVLDSLAGEFVDTSLRLLPRGGRFLEMGKTDIRDSEEVASRHPGVHYRAFDLWDAGPDRIAEMLADLETMFDEEIIVPLPVTTFDIRRAREAFRYFGQARHIGKIALSMPVGEAGVDSGVVSAVSAGTVVITGGTGGLGSMLARHLVVEYGVRSLVLASRRGPGAPGAAELVAELSGLGARVRVLACDVSERGDVVELLAAVPQDAPLTGVVHTAGVLDDGVVVSLTPDRVDAVLAAKADAAWYLHELTRELDPALFVLYSSVAGVLGTAGQGNYAAANAFLDGLAEYRRADGQAAVSIAWGLWAAATGMTGHLGDSDTARMGRSGVLAMSDRRGLALFDAAVAQHRAGVVAAHIDSAALVASSRAGVLAPMLEGMLATLRHSTPGATGSVRLRQRLVGLTPTEQQALILDAVRGQVAAVLGHDSGTVIDLDRNFRDLGFDSLTAVEARNRLNTITGLRLPATLVFDYPTPDAVTTHIRTQLTDAAAAAVEAVPVAGPVSLSEPVAIVGVGCRFPGGVSSPEELWRLVADGRDVISDFPADRGWDEVFDAASGAAGKSYANQGGFLDDAAEFDAGFFGISPREAIAMDPQQRILLETVWEALEHAGIDPASLRGSDTGVFAGVIDQSYDAGTGTGDVTGSEGYRLTGGSASVVSGRVSYVLGLEGPAVSVDTACSSSLVALHQAVSALRVGECSLALAGGVTVMTTPGVFVEFSRQRGLALDGRCKPFAEAADGTAFGEGSGVLVLERLSDAQRNGHQILAVVRGSAVNQDGASNGLTAPNGPSQQRVIRRALANAGVSAAEVDVVEAHGTGTTLGDPIEAQALLATYGQDRPADRPVWLGSVKSNIGHTQAAAGVAGVIKMVQALRYGVLPETLHVDAPSSRVDWTAGDVELLSRARDWPVVDRPRRAAVSAFGISGTNAHVILEQAPESVTDPVTAPVAGAGGDEPVVWVVSGRTPEALAGQAGRLSRYLRERPNVDPVDVAATLAGRSRFEQRAVVMGGDRAALLGALATVAQGPAGHGVISGTIRAQGKTALVFPGQGAQWLGMGRDLSARFPVFAQAFDEVVTLLQERLGSPLRDIMWGEDPRVLSRTQFTQAALFAVGVGVTRLLQEWGIRPDFVAGHSIGEVNAAYAAGIVSLEDAVVLVAARGRSMAALPEGGAMAAVQASEAEVLPLLTAGVAVAAVNTAATVVLSGAHTEVAAVVERLGSQGRKTRWLEVSHAFHSPLMEPMLADFAAAIAQLSFNEPLIPMVSTIDATFGAAGEMSAGAADPATAEYWVEQVRATVRFGAAIRALHRAGADRFVVGGPDGGLTGLITQNLDDPTTTGDPAVASVLVAPMLGRDRDETETALNAAARLDVVGVGVAWNAVLGGRGRRVELPSYAFQRRRYWLSSTGVGDAVSLGLSRAEHPLLGAVMASAGSGGVVLTGRLSLATQPWLVDHAIGGTVLFPGTGFVELALRAGAEVGCPALRELTLTTPLVLSAETAAQLQVVVDGPDEQGQSVRRVVVYSRDAGDPQAGWVTHAEGMVDRQAVDLVNSVAAEPASEELAVWPPRGAVPVAVHDQYSVLADLGYNYGPTFQGLRSLWRRGEELFVEASLPDTVSDASGFGLHPALLDSVLHATVMAADSSADVEVMLPFAWSGVALHAIGASMVRARIAPTDPSTGAMAIEVADTAGRPVFTAGALTLRALSPGQLGAAGTRERLCAVQWTPAPTPIPSSGSVPESLMFTTVEGLMAWTRDETASVPPVVVLDRREIDATAEDVPRRVHRATGELLVVLQAWLDESRFAASVLVVLTCGAVARTGERVTDLAGAAVWGLVRSAQSEDPGRVVLLDIDHPDGRSTDADLAHEADPAGVDSSIPGVALAEVLASGEPQVMVRDGVLHVARLTRLTDALGLAVPESASWRLEAGDDTIDGLGLSPCGAADQLLGPGQVRIAVRAGGLNFKDVLVCLGAVASEDTLMGREVAGVVVEVGPEVAGFAVGDRVMGLIEEGLGPFVVTDQRLIVHMPDGWSFTDAATVPIVFLTAYYGLRDLARARPGEVLLVHAAAGGVGMAATQLAR</sequence>
<dbReference type="Proteomes" id="UP000470876">
    <property type="component" value="Unassembled WGS sequence"/>
</dbReference>
<feature type="active site" description="Proton acceptor; for dehydratase activity" evidence="6">
    <location>
        <position position="547"/>
    </location>
</feature>
<accession>A0ABX0D0Z5</accession>
<feature type="region of interest" description="N-terminal hotdog fold" evidence="6">
    <location>
        <begin position="515"/>
        <end position="639"/>
    </location>
</feature>
<dbReference type="InterPro" id="IPR018201">
    <property type="entry name" value="Ketoacyl_synth_AS"/>
</dbReference>
<dbReference type="Gene3D" id="3.40.50.11460">
    <property type="match status" value="2"/>
</dbReference>
<dbReference type="PROSITE" id="PS50075">
    <property type="entry name" value="CARRIER"/>
    <property type="match status" value="1"/>
</dbReference>
<dbReference type="EMBL" id="JAAGUX010000102">
    <property type="protein sequence ID" value="NEW59474.1"/>
    <property type="molecule type" value="Genomic_DNA"/>
</dbReference>
<dbReference type="InterPro" id="IPR020807">
    <property type="entry name" value="PKS_DH"/>
</dbReference>
<evidence type="ECO:0000313" key="11">
    <source>
        <dbReference type="Proteomes" id="UP000470876"/>
    </source>
</evidence>
<keyword evidence="11" id="KW-1185">Reference proteome</keyword>
<dbReference type="PROSITE" id="PS52004">
    <property type="entry name" value="KS3_2"/>
    <property type="match status" value="1"/>
</dbReference>
<feature type="active site" description="Proton acceptor; for dehydratase activity" evidence="6">
    <location>
        <position position="2635"/>
    </location>
</feature>
<dbReference type="InterPro" id="IPR001227">
    <property type="entry name" value="Ac_transferase_dom_sf"/>
</dbReference>
<keyword evidence="2" id="KW-0597">Phosphoprotein</keyword>
<feature type="region of interest" description="N-terminal hotdog fold" evidence="6">
    <location>
        <begin position="2603"/>
        <end position="2729"/>
    </location>
</feature>
<keyword evidence="1" id="KW-0596">Phosphopantetheine</keyword>
<dbReference type="InterPro" id="IPR011032">
    <property type="entry name" value="GroES-like_sf"/>
</dbReference>